<dbReference type="Gene3D" id="3.90.180.10">
    <property type="entry name" value="Medium-chain alcohol dehydrogenases, catalytic domain"/>
    <property type="match status" value="1"/>
</dbReference>
<dbReference type="PANTHER" id="PTHR43401">
    <property type="entry name" value="L-THREONINE 3-DEHYDROGENASE"/>
    <property type="match status" value="1"/>
</dbReference>
<dbReference type="InterPro" id="IPR013154">
    <property type="entry name" value="ADH-like_N"/>
</dbReference>
<evidence type="ECO:0008006" key="7">
    <source>
        <dbReference type="Google" id="ProtNLM"/>
    </source>
</evidence>
<dbReference type="PANTHER" id="PTHR43401:SF2">
    <property type="entry name" value="L-THREONINE 3-DEHYDROGENASE"/>
    <property type="match status" value="1"/>
</dbReference>
<comment type="caution">
    <text evidence="5">The sequence shown here is derived from an EMBL/GenBank/DDBJ whole genome shotgun (WGS) entry which is preliminary data.</text>
</comment>
<keyword evidence="6" id="KW-1185">Reference proteome</keyword>
<feature type="domain" description="Alcohol dehydrogenase-like N-terminal" evidence="4">
    <location>
        <begin position="2"/>
        <end position="60"/>
    </location>
</feature>
<evidence type="ECO:0000259" key="4">
    <source>
        <dbReference type="Pfam" id="PF08240"/>
    </source>
</evidence>
<accession>A0ABQ6K5X9</accession>
<dbReference type="SUPFAM" id="SSF50129">
    <property type="entry name" value="GroES-like"/>
    <property type="match status" value="1"/>
</dbReference>
<dbReference type="Gene3D" id="3.40.50.720">
    <property type="entry name" value="NAD(P)-binding Rossmann-like Domain"/>
    <property type="match status" value="1"/>
</dbReference>
<evidence type="ECO:0000313" key="5">
    <source>
        <dbReference type="EMBL" id="GMA95843.1"/>
    </source>
</evidence>
<name>A0ABQ6K5X9_9MICO</name>
<dbReference type="InterPro" id="IPR036291">
    <property type="entry name" value="NAD(P)-bd_dom_sf"/>
</dbReference>
<sequence>MTSLAPGAVVVCGAGISCGECKPCRRGRTNLCRSYKTIGFASHGGLARYVIAPAGITLDVSDSGLPMDTLGLAQPMAIAVHAVRRSGLAAGDDAVIVGVGGIGAFITVAAVATGARVLVVDLNPERLELATALGATATLRSGDATLTDRIDELGFDVDVFFEVSGSRPGLQSVLEAAPRGSTIVPVGIQRGEPELPLGHWTLDEMKVVGTVAHVFATDFPEAVRLLGTRDDWSDIAPTAYPLSGLLPDALQPLLDGSPAQIKALIDPWIEAPRPADHSR</sequence>
<dbReference type="InterPro" id="IPR013149">
    <property type="entry name" value="ADH-like_C"/>
</dbReference>
<organism evidence="5 6">
    <name type="scientific">Pseudolysinimonas kribbensis</name>
    <dbReference type="NCBI Taxonomy" id="433641"/>
    <lineage>
        <taxon>Bacteria</taxon>
        <taxon>Bacillati</taxon>
        <taxon>Actinomycetota</taxon>
        <taxon>Actinomycetes</taxon>
        <taxon>Micrococcales</taxon>
        <taxon>Microbacteriaceae</taxon>
        <taxon>Pseudolysinimonas</taxon>
    </lineage>
</organism>
<dbReference type="SUPFAM" id="SSF51735">
    <property type="entry name" value="NAD(P)-binding Rossmann-fold domains"/>
    <property type="match status" value="1"/>
</dbReference>
<dbReference type="InterPro" id="IPR050129">
    <property type="entry name" value="Zn_alcohol_dh"/>
</dbReference>
<dbReference type="Pfam" id="PF08240">
    <property type="entry name" value="ADH_N"/>
    <property type="match status" value="1"/>
</dbReference>
<evidence type="ECO:0000256" key="1">
    <source>
        <dbReference type="ARBA" id="ARBA00001947"/>
    </source>
</evidence>
<evidence type="ECO:0000313" key="6">
    <source>
        <dbReference type="Proteomes" id="UP001157034"/>
    </source>
</evidence>
<dbReference type="EMBL" id="BSVB01000001">
    <property type="protein sequence ID" value="GMA95843.1"/>
    <property type="molecule type" value="Genomic_DNA"/>
</dbReference>
<reference evidence="6" key="1">
    <citation type="journal article" date="2019" name="Int. J. Syst. Evol. Microbiol.">
        <title>The Global Catalogue of Microorganisms (GCM) 10K type strain sequencing project: providing services to taxonomists for standard genome sequencing and annotation.</title>
        <authorList>
            <consortium name="The Broad Institute Genomics Platform"/>
            <consortium name="The Broad Institute Genome Sequencing Center for Infectious Disease"/>
            <person name="Wu L."/>
            <person name="Ma J."/>
        </authorList>
    </citation>
    <scope>NUCLEOTIDE SEQUENCE [LARGE SCALE GENOMIC DNA]</scope>
    <source>
        <strain evidence="6">NBRC 108894</strain>
    </source>
</reference>
<dbReference type="InterPro" id="IPR011032">
    <property type="entry name" value="GroES-like_sf"/>
</dbReference>
<evidence type="ECO:0000259" key="3">
    <source>
        <dbReference type="Pfam" id="PF00107"/>
    </source>
</evidence>
<gene>
    <name evidence="5" type="ORF">GCM10025881_26670</name>
</gene>
<feature type="domain" description="Alcohol dehydrogenase-like C-terminal" evidence="3">
    <location>
        <begin position="101"/>
        <end position="226"/>
    </location>
</feature>
<protein>
    <recommendedName>
        <fullName evidence="7">Alcohol dehydrogenase</fullName>
    </recommendedName>
</protein>
<proteinExistence type="predicted"/>
<dbReference type="Pfam" id="PF00107">
    <property type="entry name" value="ADH_zinc_N"/>
    <property type="match status" value="1"/>
</dbReference>
<evidence type="ECO:0000256" key="2">
    <source>
        <dbReference type="ARBA" id="ARBA00023002"/>
    </source>
</evidence>
<dbReference type="Proteomes" id="UP001157034">
    <property type="component" value="Unassembled WGS sequence"/>
</dbReference>
<comment type="cofactor">
    <cofactor evidence="1">
        <name>Zn(2+)</name>
        <dbReference type="ChEBI" id="CHEBI:29105"/>
    </cofactor>
</comment>
<keyword evidence="2" id="KW-0560">Oxidoreductase</keyword>